<name>A0A392UTE2_9FABA</name>
<keyword evidence="2" id="KW-1185">Reference proteome</keyword>
<evidence type="ECO:0000313" key="2">
    <source>
        <dbReference type="Proteomes" id="UP000265520"/>
    </source>
</evidence>
<proteinExistence type="predicted"/>
<feature type="non-terminal residue" evidence="1">
    <location>
        <position position="1"/>
    </location>
</feature>
<protein>
    <submittedName>
        <fullName evidence="1">Uncharacterized protein</fullName>
    </submittedName>
</protein>
<dbReference type="EMBL" id="LXQA010969454">
    <property type="protein sequence ID" value="MCI79246.1"/>
    <property type="molecule type" value="Genomic_DNA"/>
</dbReference>
<evidence type="ECO:0000313" key="1">
    <source>
        <dbReference type="EMBL" id="MCI79246.1"/>
    </source>
</evidence>
<dbReference type="Proteomes" id="UP000265520">
    <property type="component" value="Unassembled WGS sequence"/>
</dbReference>
<reference evidence="1 2" key="1">
    <citation type="journal article" date="2018" name="Front. Plant Sci.">
        <title>Red Clover (Trifolium pratense) and Zigzag Clover (T. medium) - A Picture of Genomic Similarities and Differences.</title>
        <authorList>
            <person name="Dluhosova J."/>
            <person name="Istvanek J."/>
            <person name="Nedelnik J."/>
            <person name="Repkova J."/>
        </authorList>
    </citation>
    <scope>NUCLEOTIDE SEQUENCE [LARGE SCALE GENOMIC DNA]</scope>
    <source>
        <strain evidence="2">cv. 10/8</strain>
        <tissue evidence="1">Leaf</tissue>
    </source>
</reference>
<comment type="caution">
    <text evidence="1">The sequence shown here is derived from an EMBL/GenBank/DDBJ whole genome shotgun (WGS) entry which is preliminary data.</text>
</comment>
<dbReference type="AlphaFoldDB" id="A0A392UTE2"/>
<sequence length="65" mass="7019">FSGCSRNILSYKLQRIHSAELPECSTSTHILILWVAAETSSSFLDVAELVELGMVDVGASYAPTC</sequence>
<accession>A0A392UTE2</accession>
<organism evidence="1 2">
    <name type="scientific">Trifolium medium</name>
    <dbReference type="NCBI Taxonomy" id="97028"/>
    <lineage>
        <taxon>Eukaryota</taxon>
        <taxon>Viridiplantae</taxon>
        <taxon>Streptophyta</taxon>
        <taxon>Embryophyta</taxon>
        <taxon>Tracheophyta</taxon>
        <taxon>Spermatophyta</taxon>
        <taxon>Magnoliopsida</taxon>
        <taxon>eudicotyledons</taxon>
        <taxon>Gunneridae</taxon>
        <taxon>Pentapetalae</taxon>
        <taxon>rosids</taxon>
        <taxon>fabids</taxon>
        <taxon>Fabales</taxon>
        <taxon>Fabaceae</taxon>
        <taxon>Papilionoideae</taxon>
        <taxon>50 kb inversion clade</taxon>
        <taxon>NPAAA clade</taxon>
        <taxon>Hologalegina</taxon>
        <taxon>IRL clade</taxon>
        <taxon>Trifolieae</taxon>
        <taxon>Trifolium</taxon>
    </lineage>
</organism>